<evidence type="ECO:0000313" key="2">
    <source>
        <dbReference type="EMBL" id="OGH66341.1"/>
    </source>
</evidence>
<keyword evidence="1" id="KW-1133">Transmembrane helix</keyword>
<dbReference type="EMBL" id="MFQB01000037">
    <property type="protein sequence ID" value="OGH66341.1"/>
    <property type="molecule type" value="Genomic_DNA"/>
</dbReference>
<evidence type="ECO:0000256" key="1">
    <source>
        <dbReference type="SAM" id="Phobius"/>
    </source>
</evidence>
<protein>
    <recommendedName>
        <fullName evidence="4">DUF5673 domain-containing protein</fullName>
    </recommendedName>
</protein>
<keyword evidence="1" id="KW-0472">Membrane</keyword>
<reference evidence="2 3" key="1">
    <citation type="journal article" date="2016" name="Nat. Commun.">
        <title>Thousands of microbial genomes shed light on interconnected biogeochemical processes in an aquifer system.</title>
        <authorList>
            <person name="Anantharaman K."/>
            <person name="Brown C.T."/>
            <person name="Hug L.A."/>
            <person name="Sharon I."/>
            <person name="Castelle C.J."/>
            <person name="Probst A.J."/>
            <person name="Thomas B.C."/>
            <person name="Singh A."/>
            <person name="Wilkins M.J."/>
            <person name="Karaoz U."/>
            <person name="Brodie E.L."/>
            <person name="Williams K.H."/>
            <person name="Hubbard S.S."/>
            <person name="Banfield J.F."/>
        </authorList>
    </citation>
    <scope>NUCLEOTIDE SEQUENCE [LARGE SCALE GENOMIC DNA]</scope>
</reference>
<organism evidence="2 3">
    <name type="scientific">Candidatus Magasanikbacteria bacterium RIFCSPHIGHO2_02_FULL_47_14</name>
    <dbReference type="NCBI Taxonomy" id="1798680"/>
    <lineage>
        <taxon>Bacteria</taxon>
        <taxon>Candidatus Magasanikiibacteriota</taxon>
    </lineage>
</organism>
<evidence type="ECO:0008006" key="4">
    <source>
        <dbReference type="Google" id="ProtNLM"/>
    </source>
</evidence>
<comment type="caution">
    <text evidence="2">The sequence shown here is derived from an EMBL/GenBank/DDBJ whole genome shotgun (WGS) entry which is preliminary data.</text>
</comment>
<keyword evidence="1" id="KW-0812">Transmembrane</keyword>
<evidence type="ECO:0000313" key="3">
    <source>
        <dbReference type="Proteomes" id="UP000176282"/>
    </source>
</evidence>
<dbReference type="STRING" id="1798680.A3J66_03315"/>
<feature type="transmembrane region" description="Helical" evidence="1">
    <location>
        <begin position="30"/>
        <end position="47"/>
    </location>
</feature>
<dbReference type="AlphaFoldDB" id="A0A1F6M3W3"/>
<name>A0A1F6M3W3_9BACT</name>
<accession>A0A1F6M3W3</accession>
<feature type="transmembrane region" description="Helical" evidence="1">
    <location>
        <begin position="53"/>
        <end position="70"/>
    </location>
</feature>
<sequence>MSEQINDSSLIGQTLHEWTIQEYEQHRRGTAWYIIMFILGTFLVVFSLLKGNFLFALVIMLFAIILFLQTKQAPLQLVFRITDLGVIVGNRFYSYSELSSFYIIYQPPQVKTLYFETKSAFRPLLPIPLLDVNPLDVRTSLLEFLSEDVEKEQEPVSDQIARNWRLH</sequence>
<dbReference type="Proteomes" id="UP000176282">
    <property type="component" value="Unassembled WGS sequence"/>
</dbReference>
<proteinExistence type="predicted"/>
<gene>
    <name evidence="2" type="ORF">A3J66_03315</name>
</gene>